<dbReference type="KEGG" id="ovi:T265_06624"/>
<dbReference type="AlphaFoldDB" id="A0A074ZJU2"/>
<dbReference type="GeneID" id="20320803"/>
<protein>
    <submittedName>
        <fullName evidence="1">Uncharacterized protein</fullName>
    </submittedName>
</protein>
<organism evidence="1 2">
    <name type="scientific">Opisthorchis viverrini</name>
    <name type="common">Southeast Asian liver fluke</name>
    <dbReference type="NCBI Taxonomy" id="6198"/>
    <lineage>
        <taxon>Eukaryota</taxon>
        <taxon>Metazoa</taxon>
        <taxon>Spiralia</taxon>
        <taxon>Lophotrochozoa</taxon>
        <taxon>Platyhelminthes</taxon>
        <taxon>Trematoda</taxon>
        <taxon>Digenea</taxon>
        <taxon>Opisthorchiida</taxon>
        <taxon>Opisthorchiata</taxon>
        <taxon>Opisthorchiidae</taxon>
        <taxon>Opisthorchis</taxon>
    </lineage>
</organism>
<proteinExistence type="predicted"/>
<name>A0A074ZJU2_OPIVI</name>
<dbReference type="CTD" id="20320803"/>
<sequence>MNLDLWPARWDDKRTSLQATFSVGIATARSEDGWSFSAHPRVFVNLVLYLNSNWTNFEKYTNLHINLVLTGDSRGTRLNLSFMFSTLK</sequence>
<dbReference type="OrthoDB" id="39497at2759"/>
<dbReference type="STRING" id="6198.A0A074ZJU2"/>
<dbReference type="EMBL" id="KL596758">
    <property type="protein sequence ID" value="KER26047.1"/>
    <property type="molecule type" value="Genomic_DNA"/>
</dbReference>
<accession>A0A074ZJU2</accession>
<evidence type="ECO:0000313" key="1">
    <source>
        <dbReference type="EMBL" id="KER26047.1"/>
    </source>
</evidence>
<dbReference type="RefSeq" id="XP_009170201.1">
    <property type="nucleotide sequence ID" value="XM_009171937.1"/>
</dbReference>
<dbReference type="Proteomes" id="UP000054324">
    <property type="component" value="Unassembled WGS sequence"/>
</dbReference>
<reference evidence="1 2" key="1">
    <citation type="submission" date="2013-11" db="EMBL/GenBank/DDBJ databases">
        <title>Opisthorchis viverrini - life in the bile duct.</title>
        <authorList>
            <person name="Young N.D."/>
            <person name="Nagarajan N."/>
            <person name="Lin S.J."/>
            <person name="Korhonen P.K."/>
            <person name="Jex A.R."/>
            <person name="Hall R.S."/>
            <person name="Safavi-Hemami H."/>
            <person name="Kaewkong W."/>
            <person name="Bertrand D."/>
            <person name="Gao S."/>
            <person name="Seet Q."/>
            <person name="Wongkham S."/>
            <person name="Teh B.T."/>
            <person name="Wongkham C."/>
            <person name="Intapan P.M."/>
            <person name="Maleewong W."/>
            <person name="Yang X."/>
            <person name="Hu M."/>
            <person name="Wang Z."/>
            <person name="Hofmann A."/>
            <person name="Sternberg P.W."/>
            <person name="Tan P."/>
            <person name="Wang J."/>
            <person name="Gasser R.B."/>
        </authorList>
    </citation>
    <scope>NUCLEOTIDE SEQUENCE [LARGE SCALE GENOMIC DNA]</scope>
</reference>
<keyword evidence="2" id="KW-1185">Reference proteome</keyword>
<evidence type="ECO:0000313" key="2">
    <source>
        <dbReference type="Proteomes" id="UP000054324"/>
    </source>
</evidence>
<gene>
    <name evidence="1" type="ORF">T265_06624</name>
</gene>